<keyword evidence="14" id="KW-1185">Reference proteome</keyword>
<feature type="domain" description="C2H2-type" evidence="12">
    <location>
        <begin position="377"/>
        <end position="404"/>
    </location>
</feature>
<dbReference type="InterPro" id="IPR050758">
    <property type="entry name" value="Znf_C2H2-type"/>
</dbReference>
<dbReference type="GO" id="GO:0008270">
    <property type="term" value="F:zinc ion binding"/>
    <property type="evidence" value="ECO:0007669"/>
    <property type="project" value="UniProtKB-KW"/>
</dbReference>
<evidence type="ECO:0000313" key="15">
    <source>
        <dbReference type="RefSeq" id="XP_008058880.1"/>
    </source>
</evidence>
<dbReference type="GO" id="GO:0005634">
    <property type="term" value="C:nucleus"/>
    <property type="evidence" value="ECO:0007669"/>
    <property type="project" value="UniProtKB-SubCell"/>
</dbReference>
<dbReference type="GO" id="GO:0003677">
    <property type="term" value="F:DNA binding"/>
    <property type="evidence" value="ECO:0007669"/>
    <property type="project" value="UniProtKB-KW"/>
</dbReference>
<keyword evidence="7" id="KW-0805">Transcription regulation</keyword>
<keyword evidence="5 10" id="KW-0863">Zinc-finger</keyword>
<dbReference type="PROSITE" id="PS50157">
    <property type="entry name" value="ZINC_FINGER_C2H2_2"/>
    <property type="match status" value="8"/>
</dbReference>
<dbReference type="InterPro" id="IPR036236">
    <property type="entry name" value="Znf_C2H2_sf"/>
</dbReference>
<dbReference type="InterPro" id="IPR036051">
    <property type="entry name" value="KRAB_dom_sf"/>
</dbReference>
<name>A0A1U7TM20_CARSF</name>
<feature type="domain" description="C2H2-type" evidence="12">
    <location>
        <begin position="461"/>
        <end position="488"/>
    </location>
</feature>
<dbReference type="GeneID" id="103263013"/>
<dbReference type="Gene3D" id="3.30.160.60">
    <property type="entry name" value="Classic Zinc Finger"/>
    <property type="match status" value="8"/>
</dbReference>
<keyword evidence="8" id="KW-0804">Transcription</keyword>
<dbReference type="Gene3D" id="6.10.140.140">
    <property type="match status" value="1"/>
</dbReference>
<dbReference type="FunFam" id="3.30.160.60:FF:002254">
    <property type="entry name" value="Zinc finger protein 540"/>
    <property type="match status" value="1"/>
</dbReference>
<dbReference type="KEGG" id="csyr:103263013"/>
<dbReference type="PANTHER" id="PTHR23234:SF8">
    <property type="entry name" value="C2H2-TYPE DOMAIN-CONTAINING PROTEIN"/>
    <property type="match status" value="1"/>
</dbReference>
<dbReference type="Pfam" id="PF01352">
    <property type="entry name" value="KRAB"/>
    <property type="match status" value="1"/>
</dbReference>
<dbReference type="RefSeq" id="XP_008058880.1">
    <property type="nucleotide sequence ID" value="XM_008060689.1"/>
</dbReference>
<evidence type="ECO:0000256" key="4">
    <source>
        <dbReference type="ARBA" id="ARBA00022737"/>
    </source>
</evidence>
<evidence type="ECO:0000313" key="14">
    <source>
        <dbReference type="Proteomes" id="UP000189704"/>
    </source>
</evidence>
<dbReference type="Pfam" id="PF13465">
    <property type="entry name" value="zf-H2C2_2"/>
    <property type="match status" value="1"/>
</dbReference>
<feature type="domain" description="C2H2-type" evidence="12">
    <location>
        <begin position="293"/>
        <end position="320"/>
    </location>
</feature>
<dbReference type="Proteomes" id="UP000189704">
    <property type="component" value="Unplaced"/>
</dbReference>
<feature type="domain" description="KRAB" evidence="13">
    <location>
        <begin position="96"/>
        <end position="167"/>
    </location>
</feature>
<accession>A0A1U7TM20</accession>
<evidence type="ECO:0000256" key="11">
    <source>
        <dbReference type="SAM" id="MobiDB-lite"/>
    </source>
</evidence>
<dbReference type="FunFam" id="3.30.160.60:FF:000034">
    <property type="entry name" value="zinc finger protein 25"/>
    <property type="match status" value="1"/>
</dbReference>
<dbReference type="SMART" id="SM00355">
    <property type="entry name" value="ZnF_C2H2"/>
    <property type="match status" value="7"/>
</dbReference>
<dbReference type="PROSITE" id="PS00028">
    <property type="entry name" value="ZINC_FINGER_C2H2_1"/>
    <property type="match status" value="7"/>
</dbReference>
<dbReference type="SMART" id="SM00349">
    <property type="entry name" value="KRAB"/>
    <property type="match status" value="1"/>
</dbReference>
<feature type="domain" description="C2H2-type" evidence="12">
    <location>
        <begin position="349"/>
        <end position="376"/>
    </location>
</feature>
<dbReference type="FunFam" id="3.30.160.60:FF:000478">
    <property type="entry name" value="Zinc finger protein 133"/>
    <property type="match status" value="1"/>
</dbReference>
<protein>
    <submittedName>
        <fullName evidence="15">Zinc finger protein 679-like isoform X1</fullName>
    </submittedName>
</protein>
<evidence type="ECO:0000259" key="13">
    <source>
        <dbReference type="PROSITE" id="PS50805"/>
    </source>
</evidence>
<organism evidence="14 15">
    <name type="scientific">Carlito syrichta</name>
    <name type="common">Philippine tarsier</name>
    <name type="synonym">Tarsius syrichta</name>
    <dbReference type="NCBI Taxonomy" id="1868482"/>
    <lineage>
        <taxon>Eukaryota</taxon>
        <taxon>Metazoa</taxon>
        <taxon>Chordata</taxon>
        <taxon>Craniata</taxon>
        <taxon>Vertebrata</taxon>
        <taxon>Euteleostomi</taxon>
        <taxon>Mammalia</taxon>
        <taxon>Eutheria</taxon>
        <taxon>Euarchontoglires</taxon>
        <taxon>Primates</taxon>
        <taxon>Haplorrhini</taxon>
        <taxon>Tarsiiformes</taxon>
        <taxon>Tarsiidae</taxon>
        <taxon>Carlito</taxon>
    </lineage>
</organism>
<feature type="domain" description="C2H2-type" evidence="12">
    <location>
        <begin position="321"/>
        <end position="348"/>
    </location>
</feature>
<dbReference type="OrthoDB" id="6077919at2759"/>
<evidence type="ECO:0000259" key="12">
    <source>
        <dbReference type="PROSITE" id="PS50157"/>
    </source>
</evidence>
<evidence type="ECO:0000256" key="2">
    <source>
        <dbReference type="ARBA" id="ARBA00006991"/>
    </source>
</evidence>
<feature type="domain" description="C2H2-type" evidence="12">
    <location>
        <begin position="433"/>
        <end position="460"/>
    </location>
</feature>
<reference evidence="15" key="1">
    <citation type="submission" date="2025-08" db="UniProtKB">
        <authorList>
            <consortium name="RefSeq"/>
        </authorList>
    </citation>
    <scope>IDENTIFICATION</scope>
</reference>
<keyword evidence="6" id="KW-0862">Zinc</keyword>
<evidence type="ECO:0000256" key="1">
    <source>
        <dbReference type="ARBA" id="ARBA00004123"/>
    </source>
</evidence>
<feature type="domain" description="C2H2-type" evidence="12">
    <location>
        <begin position="265"/>
        <end position="292"/>
    </location>
</feature>
<keyword evidence="4" id="KW-0677">Repeat</keyword>
<gene>
    <name evidence="15" type="primary">LOC103263013</name>
</gene>
<evidence type="ECO:0000256" key="6">
    <source>
        <dbReference type="ARBA" id="ARBA00022833"/>
    </source>
</evidence>
<dbReference type="PANTHER" id="PTHR23234">
    <property type="entry name" value="ZNF44 PROTEIN"/>
    <property type="match status" value="1"/>
</dbReference>
<keyword evidence="9" id="KW-0539">Nucleus</keyword>
<evidence type="ECO:0000256" key="8">
    <source>
        <dbReference type="ARBA" id="ARBA00023163"/>
    </source>
</evidence>
<evidence type="ECO:0000256" key="10">
    <source>
        <dbReference type="PROSITE-ProRule" id="PRU00042"/>
    </source>
</evidence>
<feature type="region of interest" description="Disordered" evidence="11">
    <location>
        <begin position="60"/>
        <end position="89"/>
    </location>
</feature>
<dbReference type="FunFam" id="3.30.160.60:FF:000016">
    <property type="entry name" value="zinc finger protein 37 homolog"/>
    <property type="match status" value="1"/>
</dbReference>
<evidence type="ECO:0000256" key="3">
    <source>
        <dbReference type="ARBA" id="ARBA00022723"/>
    </source>
</evidence>
<dbReference type="InterPro" id="IPR001909">
    <property type="entry name" value="KRAB"/>
</dbReference>
<comment type="similarity">
    <text evidence="2">Belongs to the krueppel C2H2-type zinc-finger protein family.</text>
</comment>
<proteinExistence type="inferred from homology"/>
<dbReference type="FunFam" id="3.30.160.60:FF:000060">
    <property type="entry name" value="zinc finger protein 436"/>
    <property type="match status" value="1"/>
</dbReference>
<keyword evidence="3" id="KW-0479">Metal-binding</keyword>
<dbReference type="CDD" id="cd07765">
    <property type="entry name" value="KRAB_A-box"/>
    <property type="match status" value="1"/>
</dbReference>
<evidence type="ECO:0000256" key="5">
    <source>
        <dbReference type="ARBA" id="ARBA00022771"/>
    </source>
</evidence>
<evidence type="ECO:0000256" key="9">
    <source>
        <dbReference type="ARBA" id="ARBA00023242"/>
    </source>
</evidence>
<dbReference type="InterPro" id="IPR013087">
    <property type="entry name" value="Znf_C2H2_type"/>
</dbReference>
<dbReference type="Pfam" id="PF00096">
    <property type="entry name" value="zf-C2H2"/>
    <property type="match status" value="5"/>
</dbReference>
<dbReference type="PROSITE" id="PS50805">
    <property type="entry name" value="KRAB"/>
    <property type="match status" value="1"/>
</dbReference>
<dbReference type="SUPFAM" id="SSF57667">
    <property type="entry name" value="beta-beta-alpha zinc fingers"/>
    <property type="match status" value="5"/>
</dbReference>
<dbReference type="FunFam" id="3.30.160.60:FF:001737">
    <property type="entry name" value="Zinc finger protein 100"/>
    <property type="match status" value="2"/>
</dbReference>
<feature type="domain" description="C2H2-type" evidence="12">
    <location>
        <begin position="405"/>
        <end position="432"/>
    </location>
</feature>
<sequence>MEAKVFLLQPLSPWMCKYWETPRENARTPQRLGMLQGGAGLASGSPGILSHPCGDWAPLEPSLDRSAPPAPHRPDFVGPAEWPSEEDPNSAHKELLTFRDVAVEFSLEEWECLDPTQKCLYRDVMSENYRNLVSLGLAVFKPDVITSLEQMKAPWNVNRQDVVAKNPAVSFYVTQDLIPKQGLKDSFQEVVLRKYGGFGFDNLHSSKDWKSVSEHKGQKEGFQGLNQYSSTIHNKISRFNKFVKSFDHCSILIVNKKIHNEEKSYNWEECGKSLDQFSGLNKYKKIHAEHEPYICEECGKSFNQWSKLTQHKKIHTGERPFKCEYCGKAFKWSSTLITHKRIHTGEKPYSCEECGKSFNQCSSLIQHKRIHTGEKPYKCDECGKAFKQSSTLIQHKRIHTEEKPYNCEECGKSFNQCSSLTQHKIIHTGEKRYQCEECGNTFKLSSTLIKHKRIHTGEKPYNCEECGRAFKQSSNLIKHKRIHTEEKTYNCESVENLFTSVQALLNIREFILEAKPSNVKNVAEPLNGPQP</sequence>
<dbReference type="GO" id="GO:0006355">
    <property type="term" value="P:regulation of DNA-templated transcription"/>
    <property type="evidence" value="ECO:0007669"/>
    <property type="project" value="InterPro"/>
</dbReference>
<dbReference type="AlphaFoldDB" id="A0A1U7TM20"/>
<evidence type="ECO:0000256" key="7">
    <source>
        <dbReference type="ARBA" id="ARBA00023015"/>
    </source>
</evidence>
<dbReference type="SUPFAM" id="SSF109640">
    <property type="entry name" value="KRAB domain (Kruppel-associated box)"/>
    <property type="match status" value="1"/>
</dbReference>
<comment type="subcellular location">
    <subcellularLocation>
        <location evidence="1">Nucleus</location>
    </subcellularLocation>
</comment>